<sequence length="90" mass="10359">GRREHDRTTEPPGSSARGGRHESHHQHRGGRLAGHRRVRRLPARLLQRREDQLLRGQRRRAQRRGRPAQLHGGQPQGEVQGRRRPGALEV</sequence>
<feature type="non-terminal residue" evidence="2">
    <location>
        <position position="90"/>
    </location>
</feature>
<gene>
    <name evidence="2" type="ORF">AVDCRST_MAG32-512</name>
</gene>
<reference evidence="2" key="1">
    <citation type="submission" date="2020-02" db="EMBL/GenBank/DDBJ databases">
        <authorList>
            <person name="Meier V. D."/>
        </authorList>
    </citation>
    <scope>NUCLEOTIDE SEQUENCE</scope>
    <source>
        <strain evidence="2">AVDCRST_MAG32</strain>
    </source>
</reference>
<accession>A0A6J4MVC3</accession>
<name>A0A6J4MVC3_9ACTN</name>
<proteinExistence type="predicted"/>
<evidence type="ECO:0000313" key="2">
    <source>
        <dbReference type="EMBL" id="CAA9369765.1"/>
    </source>
</evidence>
<feature type="non-terminal residue" evidence="2">
    <location>
        <position position="1"/>
    </location>
</feature>
<feature type="region of interest" description="Disordered" evidence="1">
    <location>
        <begin position="1"/>
        <end position="90"/>
    </location>
</feature>
<feature type="compositionally biased region" description="Basic residues" evidence="1">
    <location>
        <begin position="56"/>
        <end position="66"/>
    </location>
</feature>
<dbReference type="EMBL" id="CADCUM010000026">
    <property type="protein sequence ID" value="CAA9369765.1"/>
    <property type="molecule type" value="Genomic_DNA"/>
</dbReference>
<protein>
    <submittedName>
        <fullName evidence="2">Uncharacterized protein</fullName>
    </submittedName>
</protein>
<evidence type="ECO:0000256" key="1">
    <source>
        <dbReference type="SAM" id="MobiDB-lite"/>
    </source>
</evidence>
<organism evidence="2">
    <name type="scientific">uncultured Nocardioides sp</name>
    <dbReference type="NCBI Taxonomy" id="198441"/>
    <lineage>
        <taxon>Bacteria</taxon>
        <taxon>Bacillati</taxon>
        <taxon>Actinomycetota</taxon>
        <taxon>Actinomycetes</taxon>
        <taxon>Propionibacteriales</taxon>
        <taxon>Nocardioidaceae</taxon>
        <taxon>Nocardioides</taxon>
        <taxon>environmental samples</taxon>
    </lineage>
</organism>
<dbReference type="AlphaFoldDB" id="A0A6J4MVC3"/>
<feature type="compositionally biased region" description="Basic residues" evidence="1">
    <location>
        <begin position="22"/>
        <end position="42"/>
    </location>
</feature>